<evidence type="ECO:0000313" key="11">
    <source>
        <dbReference type="EMBL" id="USF86371.1"/>
    </source>
</evidence>
<evidence type="ECO:0000256" key="2">
    <source>
        <dbReference type="ARBA" id="ARBA00017742"/>
    </source>
</evidence>
<sequence>MNLIFADHAWDDYLYWQKVDKKMIKRINSLIKDIQRSPFEGIGKPEPLKHALSGYWSRRINDEHRIIYKVDSESVHIAQLRYHY</sequence>
<gene>
    <name evidence="11" type="ORF">L0Y14_09455</name>
</gene>
<keyword evidence="3" id="KW-1277">Toxin-antitoxin system</keyword>
<dbReference type="PANTHER" id="PTHR38039">
    <property type="entry name" value="TOXIN YOEB"/>
    <property type="match status" value="1"/>
</dbReference>
<dbReference type="GO" id="GO:0006401">
    <property type="term" value="P:RNA catabolic process"/>
    <property type="evidence" value="ECO:0007669"/>
    <property type="project" value="InterPro"/>
</dbReference>
<comment type="similarity">
    <text evidence="1">Belongs to the YoeB family.</text>
</comment>
<keyword evidence="12" id="KW-1185">Reference proteome</keyword>
<evidence type="ECO:0000256" key="3">
    <source>
        <dbReference type="ARBA" id="ARBA00022649"/>
    </source>
</evidence>
<reference evidence="11" key="1">
    <citation type="journal article" date="2022" name="Mol. Ecol. Resour.">
        <title>The complete and closed genome of the facultative generalist Candidatus Endoriftia persephone from deep-sea hydrothermal vents.</title>
        <authorList>
            <person name="de Oliveira A.L."/>
            <person name="Srivastava A."/>
            <person name="Espada-Hinojosa S."/>
            <person name="Bright M."/>
        </authorList>
    </citation>
    <scope>NUCLEOTIDE SEQUENCE</scope>
    <source>
        <strain evidence="11">Tica-EPR-9o50.N</strain>
    </source>
</reference>
<dbReference type="EMBL" id="CP090569">
    <property type="protein sequence ID" value="USF86371.1"/>
    <property type="molecule type" value="Genomic_DNA"/>
</dbReference>
<evidence type="ECO:0000256" key="8">
    <source>
        <dbReference type="ARBA" id="ARBA00030388"/>
    </source>
</evidence>
<evidence type="ECO:0000256" key="9">
    <source>
        <dbReference type="ARBA" id="ARBA00079979"/>
    </source>
</evidence>
<keyword evidence="4" id="KW-0540">Nuclease</keyword>
<dbReference type="GO" id="GO:0003723">
    <property type="term" value="F:RNA binding"/>
    <property type="evidence" value="ECO:0007669"/>
    <property type="project" value="UniProtKB-KW"/>
</dbReference>
<dbReference type="InterPro" id="IPR035093">
    <property type="entry name" value="RelE/ParE_toxin_dom_sf"/>
</dbReference>
<evidence type="ECO:0000256" key="4">
    <source>
        <dbReference type="ARBA" id="ARBA00022722"/>
    </source>
</evidence>
<dbReference type="NCBIfam" id="TIGR02116">
    <property type="entry name" value="toxin_Txe_YoeB"/>
    <property type="match status" value="1"/>
</dbReference>
<keyword evidence="5" id="KW-0255">Endonuclease</keyword>
<organism evidence="11 12">
    <name type="scientific">Candidatus Endoriftia persephonae</name>
    <dbReference type="NCBI Taxonomy" id="393765"/>
    <lineage>
        <taxon>Bacteria</taxon>
        <taxon>Pseudomonadati</taxon>
        <taxon>Pseudomonadota</taxon>
        <taxon>Gammaproteobacteria</taxon>
        <taxon>Chromatiales</taxon>
        <taxon>Sedimenticolaceae</taxon>
        <taxon>Candidatus Endoriftia</taxon>
    </lineage>
</organism>
<dbReference type="Gene3D" id="3.30.2310.20">
    <property type="entry name" value="RelE-like"/>
    <property type="match status" value="1"/>
</dbReference>
<dbReference type="PANTHER" id="PTHR38039:SF1">
    <property type="entry name" value="TOXIN YOEB"/>
    <property type="match status" value="1"/>
</dbReference>
<name>A0A9J6ZU58_9GAMM</name>
<dbReference type="FunFam" id="3.30.2310.20:FF:000001">
    <property type="entry name" value="Addiction module toxin, Txe/YoeB family"/>
    <property type="match status" value="1"/>
</dbReference>
<accession>A0A9J6ZU58</accession>
<evidence type="ECO:0000256" key="6">
    <source>
        <dbReference type="ARBA" id="ARBA00022801"/>
    </source>
</evidence>
<dbReference type="RefSeq" id="WP_039960868.1">
    <property type="nucleotide sequence ID" value="NZ_CP090569.1"/>
</dbReference>
<evidence type="ECO:0000256" key="5">
    <source>
        <dbReference type="ARBA" id="ARBA00022759"/>
    </source>
</evidence>
<evidence type="ECO:0000256" key="1">
    <source>
        <dbReference type="ARBA" id="ARBA00008172"/>
    </source>
</evidence>
<dbReference type="GO" id="GO:0016787">
    <property type="term" value="F:hydrolase activity"/>
    <property type="evidence" value="ECO:0007669"/>
    <property type="project" value="UniProtKB-KW"/>
</dbReference>
<keyword evidence="6" id="KW-0378">Hydrolase</keyword>
<dbReference type="KEGG" id="eps:L0Y14_09455"/>
<dbReference type="Proteomes" id="UP001056649">
    <property type="component" value="Chromosome"/>
</dbReference>
<keyword evidence="7" id="KW-0694">RNA-binding</keyword>
<evidence type="ECO:0000256" key="10">
    <source>
        <dbReference type="ARBA" id="ARBA00080029"/>
    </source>
</evidence>
<dbReference type="Pfam" id="PF06769">
    <property type="entry name" value="YoeB_toxin"/>
    <property type="match status" value="1"/>
</dbReference>
<evidence type="ECO:0000256" key="7">
    <source>
        <dbReference type="ARBA" id="ARBA00022884"/>
    </source>
</evidence>
<evidence type="ECO:0000313" key="12">
    <source>
        <dbReference type="Proteomes" id="UP001056649"/>
    </source>
</evidence>
<dbReference type="InterPro" id="IPR009614">
    <property type="entry name" value="YoeB_toxin"/>
</dbReference>
<dbReference type="AlphaFoldDB" id="A0A9J6ZU58"/>
<dbReference type="SUPFAM" id="SSF143011">
    <property type="entry name" value="RelE-like"/>
    <property type="match status" value="1"/>
</dbReference>
<dbReference type="GO" id="GO:0004519">
    <property type="term" value="F:endonuclease activity"/>
    <property type="evidence" value="ECO:0007669"/>
    <property type="project" value="UniProtKB-KW"/>
</dbReference>
<proteinExistence type="inferred from homology"/>
<protein>
    <recommendedName>
        <fullName evidence="2">Toxin YoeB</fullName>
    </recommendedName>
    <alternativeName>
        <fullName evidence="10">Putative endoribonuclease YoeB</fullName>
    </alternativeName>
    <alternativeName>
        <fullName evidence="8 9">Putative mRNA interferase YoeB</fullName>
    </alternativeName>
</protein>